<evidence type="ECO:0000313" key="29">
    <source>
        <dbReference type="Proteomes" id="UP000324897"/>
    </source>
</evidence>
<proteinExistence type="inferred from homology"/>
<keyword evidence="16 26" id="KW-0472">Membrane</keyword>
<comment type="function">
    <text evidence="22">The processed protein kinase Xa21 chain released by protein cleavage after X.oryzae pv. oryzae protein Ax21 detection translocates into the nucleus where it can bind and regulate WRKY62, a transcription factor. Confers resistance to the bacterial pathogen X.oryzae pv. oryzae (Xoo).</text>
</comment>
<evidence type="ECO:0000259" key="27">
    <source>
        <dbReference type="PROSITE" id="PS50011"/>
    </source>
</evidence>
<keyword evidence="6" id="KW-0597">Phosphoprotein</keyword>
<evidence type="ECO:0000256" key="23">
    <source>
        <dbReference type="ARBA" id="ARBA00072040"/>
    </source>
</evidence>
<dbReference type="InterPro" id="IPR011009">
    <property type="entry name" value="Kinase-like_dom_sf"/>
</dbReference>
<dbReference type="GO" id="GO:0004674">
    <property type="term" value="F:protein serine/threonine kinase activity"/>
    <property type="evidence" value="ECO:0007669"/>
    <property type="project" value="UniProtKB-KW"/>
</dbReference>
<dbReference type="PROSITE" id="PS50011">
    <property type="entry name" value="PROTEIN_KINASE_DOM"/>
    <property type="match status" value="1"/>
</dbReference>
<reference evidence="28 29" key="1">
    <citation type="journal article" date="2019" name="Sci. Rep.">
        <title>A high-quality genome of Eragrostis curvula grass provides insights into Poaceae evolution and supports new strategies to enhance forage quality.</title>
        <authorList>
            <person name="Carballo J."/>
            <person name="Santos B.A.C.M."/>
            <person name="Zappacosta D."/>
            <person name="Garbus I."/>
            <person name="Selva J.P."/>
            <person name="Gallo C.A."/>
            <person name="Diaz A."/>
            <person name="Albertini E."/>
            <person name="Caccamo M."/>
            <person name="Echenique V."/>
        </authorList>
    </citation>
    <scope>NUCLEOTIDE SEQUENCE [LARGE SCALE GENOMIC DNA]</scope>
    <source>
        <strain evidence="29">cv. Victoria</strain>
        <tissue evidence="28">Leaf</tissue>
    </source>
</reference>
<keyword evidence="8" id="KW-0808">Transferase</keyword>
<dbReference type="PANTHER" id="PTHR48055:SF62">
    <property type="entry name" value="PROTEIN KINASE DOMAIN-CONTAINING PROTEIN"/>
    <property type="match status" value="1"/>
</dbReference>
<feature type="domain" description="Protein kinase" evidence="27">
    <location>
        <begin position="75"/>
        <end position="391"/>
    </location>
</feature>
<evidence type="ECO:0000256" key="17">
    <source>
        <dbReference type="ARBA" id="ARBA00023170"/>
    </source>
</evidence>
<dbReference type="AlphaFoldDB" id="A0A5J9UD34"/>
<sequence length="397" mass="44174">MACYHLKYPSHRRILAIAVVAASSVAVVSILVLLVVMFMSRRYLAITKTKAVDDFIKSNHPLISYDELCRVTNTFDQTNLIGAGSFGSVYKATLHDGTPVAIKVFDLHKMGAPKSWVAECEALRNVRHRNLIKRVTICASVDFAGNDFRALVYELMSNGSLEDWIHQRRQHGNGAGLNAEEALNIAIDAASALEYMHNDCGGQVVHCDIKPSNVLLDEDMTAKVGDFGLARLLVPVQPEHQSISSIHSWPQGLNRIYSTCRAEYGYGSQPSTRGDVYSYGVMLLEMITGKSPLEQSFGADMNLTKWVRDNFPHGSHEVIDQRLISTTIDACFEGVHNSCTVQLVQDHLLVPMMDVALSCVVESPEERSTMHDSLLRLKKVKETFWHNHSIMQSSLRG</sequence>
<keyword evidence="5 25" id="KW-0723">Serine/threonine-protein kinase</keyword>
<dbReference type="PROSITE" id="PS00107">
    <property type="entry name" value="PROTEIN_KINASE_ATP"/>
    <property type="match status" value="1"/>
</dbReference>
<evidence type="ECO:0000256" key="13">
    <source>
        <dbReference type="ARBA" id="ARBA00022777"/>
    </source>
</evidence>
<keyword evidence="13" id="KW-0418">Kinase</keyword>
<dbReference type="Gramene" id="TVU21018">
    <property type="protein sequence ID" value="TVU21018"/>
    <property type="gene ID" value="EJB05_30628"/>
</dbReference>
<keyword evidence="17" id="KW-0675">Receptor</keyword>
<evidence type="ECO:0000256" key="6">
    <source>
        <dbReference type="ARBA" id="ARBA00022553"/>
    </source>
</evidence>
<dbReference type="GO" id="GO:0005789">
    <property type="term" value="C:endoplasmic reticulum membrane"/>
    <property type="evidence" value="ECO:0007669"/>
    <property type="project" value="UniProtKB-SubCell"/>
</dbReference>
<keyword evidence="14 24" id="KW-0067">ATP-binding</keyword>
<evidence type="ECO:0000256" key="4">
    <source>
        <dbReference type="ARBA" id="ARBA00022475"/>
    </source>
</evidence>
<evidence type="ECO:0000256" key="2">
    <source>
        <dbReference type="ARBA" id="ARBA00004389"/>
    </source>
</evidence>
<evidence type="ECO:0000256" key="8">
    <source>
        <dbReference type="ARBA" id="ARBA00022679"/>
    </source>
</evidence>
<keyword evidence="29" id="KW-1185">Reference proteome</keyword>
<comment type="catalytic activity">
    <reaction evidence="20">
        <text>L-seryl-[protein] + ATP = O-phospho-L-seryl-[protein] + ADP + H(+)</text>
        <dbReference type="Rhea" id="RHEA:17989"/>
        <dbReference type="Rhea" id="RHEA-COMP:9863"/>
        <dbReference type="Rhea" id="RHEA-COMP:11604"/>
        <dbReference type="ChEBI" id="CHEBI:15378"/>
        <dbReference type="ChEBI" id="CHEBI:29999"/>
        <dbReference type="ChEBI" id="CHEBI:30616"/>
        <dbReference type="ChEBI" id="CHEBI:83421"/>
        <dbReference type="ChEBI" id="CHEBI:456216"/>
        <dbReference type="EC" id="2.7.11.1"/>
    </reaction>
</comment>
<dbReference type="InterPro" id="IPR017441">
    <property type="entry name" value="Protein_kinase_ATP_BS"/>
</dbReference>
<dbReference type="GO" id="GO:0005886">
    <property type="term" value="C:plasma membrane"/>
    <property type="evidence" value="ECO:0007669"/>
    <property type="project" value="UniProtKB-SubCell"/>
</dbReference>
<dbReference type="Gene3D" id="1.10.510.10">
    <property type="entry name" value="Transferase(Phosphotransferase) domain 1"/>
    <property type="match status" value="1"/>
</dbReference>
<comment type="function">
    <text evidence="21">Receptor kinase that detects X.oryzae pv. oryzae protein Ax21 to promote innate immunity. Following X.oryzae pv. oryzae protein Ax21 detection, undergoes cleavage, releasing the processed protein kinase Xa21 chain.</text>
</comment>
<keyword evidence="9 26" id="KW-0812">Transmembrane</keyword>
<dbReference type="Gene3D" id="3.30.200.20">
    <property type="entry name" value="Phosphorylase Kinase, domain 1"/>
    <property type="match status" value="1"/>
</dbReference>
<feature type="binding site" evidence="24">
    <location>
        <position position="103"/>
    </location>
    <ligand>
        <name>ATP</name>
        <dbReference type="ChEBI" id="CHEBI:30616"/>
    </ligand>
</feature>
<evidence type="ECO:0000256" key="11">
    <source>
        <dbReference type="ARBA" id="ARBA00022737"/>
    </source>
</evidence>
<evidence type="ECO:0000256" key="16">
    <source>
        <dbReference type="ARBA" id="ARBA00023136"/>
    </source>
</evidence>
<evidence type="ECO:0000256" key="21">
    <source>
        <dbReference type="ARBA" id="ARBA00054320"/>
    </source>
</evidence>
<dbReference type="InterPro" id="IPR000719">
    <property type="entry name" value="Prot_kinase_dom"/>
</dbReference>
<dbReference type="SUPFAM" id="SSF56112">
    <property type="entry name" value="Protein kinase-like (PK-like)"/>
    <property type="match status" value="1"/>
</dbReference>
<evidence type="ECO:0000256" key="26">
    <source>
        <dbReference type="SAM" id="Phobius"/>
    </source>
</evidence>
<dbReference type="PROSITE" id="PS00108">
    <property type="entry name" value="PROTEIN_KINASE_ST"/>
    <property type="match status" value="1"/>
</dbReference>
<evidence type="ECO:0000256" key="22">
    <source>
        <dbReference type="ARBA" id="ARBA00056628"/>
    </source>
</evidence>
<protein>
    <recommendedName>
        <fullName evidence="23">Receptor kinase-like protein Xa21</fullName>
        <ecNumber evidence="3">2.7.11.1</ecNumber>
    </recommendedName>
</protein>
<evidence type="ECO:0000256" key="15">
    <source>
        <dbReference type="ARBA" id="ARBA00022989"/>
    </source>
</evidence>
<comment type="subcellular location">
    <subcellularLocation>
        <location evidence="1">Cell membrane</location>
        <topology evidence="1">Single-pass membrane protein</topology>
    </subcellularLocation>
    <subcellularLocation>
        <location evidence="2">Endoplasmic reticulum membrane</location>
        <topology evidence="2">Single-pass membrane protein</topology>
    </subcellularLocation>
</comment>
<dbReference type="PANTHER" id="PTHR48055">
    <property type="entry name" value="LEUCINE-RICH REPEAT RECEPTOR PROTEIN KINASE EMS1"/>
    <property type="match status" value="1"/>
</dbReference>
<dbReference type="SMART" id="SM00220">
    <property type="entry name" value="S_TKc"/>
    <property type="match status" value="1"/>
</dbReference>
<keyword evidence="11" id="KW-0677">Repeat</keyword>
<dbReference type="EC" id="2.7.11.1" evidence="3"/>
<evidence type="ECO:0000313" key="28">
    <source>
        <dbReference type="EMBL" id="TVU21018.1"/>
    </source>
</evidence>
<dbReference type="InterPro" id="IPR051564">
    <property type="entry name" value="LRR_receptor-like_kinase"/>
</dbReference>
<dbReference type="Pfam" id="PF00069">
    <property type="entry name" value="Pkinase"/>
    <property type="match status" value="1"/>
</dbReference>
<accession>A0A5J9UD34</accession>
<evidence type="ECO:0000256" key="25">
    <source>
        <dbReference type="RuleBase" id="RU000304"/>
    </source>
</evidence>
<dbReference type="GO" id="GO:0005524">
    <property type="term" value="F:ATP binding"/>
    <property type="evidence" value="ECO:0007669"/>
    <property type="project" value="UniProtKB-UniRule"/>
</dbReference>
<feature type="non-terminal residue" evidence="28">
    <location>
        <position position="1"/>
    </location>
</feature>
<evidence type="ECO:0000256" key="1">
    <source>
        <dbReference type="ARBA" id="ARBA00004162"/>
    </source>
</evidence>
<evidence type="ECO:0000256" key="19">
    <source>
        <dbReference type="ARBA" id="ARBA00047899"/>
    </source>
</evidence>
<comment type="similarity">
    <text evidence="25">Belongs to the protein kinase superfamily.</text>
</comment>
<evidence type="ECO:0000256" key="20">
    <source>
        <dbReference type="ARBA" id="ARBA00048679"/>
    </source>
</evidence>
<evidence type="ECO:0000256" key="3">
    <source>
        <dbReference type="ARBA" id="ARBA00012513"/>
    </source>
</evidence>
<organism evidence="28 29">
    <name type="scientific">Eragrostis curvula</name>
    <name type="common">weeping love grass</name>
    <dbReference type="NCBI Taxonomy" id="38414"/>
    <lineage>
        <taxon>Eukaryota</taxon>
        <taxon>Viridiplantae</taxon>
        <taxon>Streptophyta</taxon>
        <taxon>Embryophyta</taxon>
        <taxon>Tracheophyta</taxon>
        <taxon>Spermatophyta</taxon>
        <taxon>Magnoliopsida</taxon>
        <taxon>Liliopsida</taxon>
        <taxon>Poales</taxon>
        <taxon>Poaceae</taxon>
        <taxon>PACMAD clade</taxon>
        <taxon>Chloridoideae</taxon>
        <taxon>Eragrostideae</taxon>
        <taxon>Eragrostidinae</taxon>
        <taxon>Eragrostis</taxon>
    </lineage>
</organism>
<keyword evidence="7" id="KW-0433">Leucine-rich repeat</keyword>
<gene>
    <name evidence="28" type="ORF">EJB05_30628</name>
</gene>
<name>A0A5J9UD34_9POAL</name>
<keyword evidence="15 26" id="KW-1133">Transmembrane helix</keyword>
<evidence type="ECO:0000256" key="14">
    <source>
        <dbReference type="ARBA" id="ARBA00022840"/>
    </source>
</evidence>
<evidence type="ECO:0000256" key="10">
    <source>
        <dbReference type="ARBA" id="ARBA00022729"/>
    </source>
</evidence>
<keyword evidence="12 24" id="KW-0547">Nucleotide-binding</keyword>
<feature type="transmembrane region" description="Helical" evidence="26">
    <location>
        <begin position="14"/>
        <end position="38"/>
    </location>
</feature>
<keyword evidence="4" id="KW-1003">Cell membrane</keyword>
<keyword evidence="18" id="KW-0325">Glycoprotein</keyword>
<evidence type="ECO:0000256" key="12">
    <source>
        <dbReference type="ARBA" id="ARBA00022741"/>
    </source>
</evidence>
<dbReference type="EMBL" id="RWGY01000026">
    <property type="protein sequence ID" value="TVU21018.1"/>
    <property type="molecule type" value="Genomic_DNA"/>
</dbReference>
<dbReference type="Proteomes" id="UP000324897">
    <property type="component" value="Unassembled WGS sequence"/>
</dbReference>
<evidence type="ECO:0000256" key="7">
    <source>
        <dbReference type="ARBA" id="ARBA00022614"/>
    </source>
</evidence>
<dbReference type="FunFam" id="1.10.510.10:FF:000358">
    <property type="entry name" value="Putative leucine-rich repeat receptor-like serine/threonine-protein kinase"/>
    <property type="match status" value="1"/>
</dbReference>
<evidence type="ECO:0000256" key="5">
    <source>
        <dbReference type="ARBA" id="ARBA00022527"/>
    </source>
</evidence>
<dbReference type="FunFam" id="3.30.200.20:FF:000432">
    <property type="entry name" value="LRR receptor-like serine/threonine-protein kinase EFR"/>
    <property type="match status" value="1"/>
</dbReference>
<comment type="catalytic activity">
    <reaction evidence="19">
        <text>L-threonyl-[protein] + ATP = O-phospho-L-threonyl-[protein] + ADP + H(+)</text>
        <dbReference type="Rhea" id="RHEA:46608"/>
        <dbReference type="Rhea" id="RHEA-COMP:11060"/>
        <dbReference type="Rhea" id="RHEA-COMP:11605"/>
        <dbReference type="ChEBI" id="CHEBI:15378"/>
        <dbReference type="ChEBI" id="CHEBI:30013"/>
        <dbReference type="ChEBI" id="CHEBI:30616"/>
        <dbReference type="ChEBI" id="CHEBI:61977"/>
        <dbReference type="ChEBI" id="CHEBI:456216"/>
        <dbReference type="EC" id="2.7.11.1"/>
    </reaction>
</comment>
<keyword evidence="10" id="KW-0732">Signal</keyword>
<comment type="caution">
    <text evidence="28">The sequence shown here is derived from an EMBL/GenBank/DDBJ whole genome shotgun (WGS) entry which is preliminary data.</text>
</comment>
<evidence type="ECO:0000256" key="24">
    <source>
        <dbReference type="PROSITE-ProRule" id="PRU10141"/>
    </source>
</evidence>
<dbReference type="OrthoDB" id="682255at2759"/>
<evidence type="ECO:0000256" key="9">
    <source>
        <dbReference type="ARBA" id="ARBA00022692"/>
    </source>
</evidence>
<dbReference type="InterPro" id="IPR008271">
    <property type="entry name" value="Ser/Thr_kinase_AS"/>
</dbReference>
<evidence type="ECO:0000256" key="18">
    <source>
        <dbReference type="ARBA" id="ARBA00023180"/>
    </source>
</evidence>